<keyword evidence="2" id="KW-0540">Nuclease</keyword>
<keyword evidence="1" id="KW-0963">Cytoplasm</keyword>
<proteinExistence type="predicted"/>
<dbReference type="GO" id="GO:0046872">
    <property type="term" value="F:metal ion binding"/>
    <property type="evidence" value="ECO:0007669"/>
    <property type="project" value="UniProtKB-KW"/>
</dbReference>
<evidence type="ECO:0000256" key="2">
    <source>
        <dbReference type="ARBA" id="ARBA00022722"/>
    </source>
</evidence>
<dbReference type="PANTHER" id="PTHR10060:SF15">
    <property type="entry name" value="DEOXYRIBONUCLEASE TATDN1"/>
    <property type="match status" value="1"/>
</dbReference>
<dbReference type="OrthoDB" id="9810005at2"/>
<evidence type="ECO:0000256" key="5">
    <source>
        <dbReference type="ARBA" id="ARBA00022839"/>
    </source>
</evidence>
<dbReference type="RefSeq" id="WP_130502799.1">
    <property type="nucleotide sequence ID" value="NZ_SHLI01000001.1"/>
</dbReference>
<dbReference type="Proteomes" id="UP000292298">
    <property type="component" value="Unassembled WGS sequence"/>
</dbReference>
<dbReference type="Pfam" id="PF01026">
    <property type="entry name" value="TatD_DNase"/>
    <property type="match status" value="1"/>
</dbReference>
<evidence type="ECO:0000256" key="7">
    <source>
        <dbReference type="PIRSR" id="PIRSR005902-1"/>
    </source>
</evidence>
<dbReference type="PANTHER" id="PTHR10060">
    <property type="entry name" value="TATD FAMILY DEOXYRIBONUCLEASE"/>
    <property type="match status" value="1"/>
</dbReference>
<dbReference type="CDD" id="cd01310">
    <property type="entry name" value="TatD_DNAse"/>
    <property type="match status" value="1"/>
</dbReference>
<dbReference type="InterPro" id="IPR032466">
    <property type="entry name" value="Metal_Hydrolase"/>
</dbReference>
<protein>
    <submittedName>
        <fullName evidence="8">Sec-independent protein translocase TatD</fullName>
    </submittedName>
</protein>
<organism evidence="8 9">
    <name type="scientific">Spiribacter vilamensis</name>
    <dbReference type="NCBI Taxonomy" id="531306"/>
    <lineage>
        <taxon>Bacteria</taxon>
        <taxon>Pseudomonadati</taxon>
        <taxon>Pseudomonadota</taxon>
        <taxon>Gammaproteobacteria</taxon>
        <taxon>Chromatiales</taxon>
        <taxon>Ectothiorhodospiraceae</taxon>
        <taxon>Spiribacter</taxon>
    </lineage>
</organism>
<keyword evidence="6" id="KW-0460">Magnesium</keyword>
<accession>A0A4Q8CZP9</accession>
<dbReference type="InterPro" id="IPR001130">
    <property type="entry name" value="TatD-like"/>
</dbReference>
<keyword evidence="9" id="KW-1185">Reference proteome</keyword>
<gene>
    <name evidence="8" type="ORF">EV698_0741</name>
</gene>
<dbReference type="AlphaFoldDB" id="A0A4Q8CZP9"/>
<evidence type="ECO:0000313" key="8">
    <source>
        <dbReference type="EMBL" id="RZU98493.1"/>
    </source>
</evidence>
<comment type="caution">
    <text evidence="8">The sequence shown here is derived from an EMBL/GenBank/DDBJ whole genome shotgun (WGS) entry which is preliminary data.</text>
</comment>
<sequence>MQYNDLIDIGVNLTHARFNADRDAVIERATAAGVTGMILTGVNLAESESAVTLAETRPALMHATAGVHPHHADQWSSPAARSLQALIERPSVVAVGETGLDYNRDFSPRSDQRAAFAAQLEIAAASQLPVFLHQRDAEADFLAILREHRAALPAVVLHCFTGDRTLLEACLALDVHIGITGWVADDRRGAELRRCVPDIPLDRLMIETDAPFLLPRNLPEPPAKRRNEPGFLPHVLEAVAALRDESASHLVASTAATSRRFFRLPG</sequence>
<dbReference type="InterPro" id="IPR050891">
    <property type="entry name" value="TatD-type_Hydrolase"/>
</dbReference>
<keyword evidence="3 7" id="KW-0479">Metal-binding</keyword>
<feature type="binding site" evidence="7">
    <location>
        <position position="158"/>
    </location>
    <ligand>
        <name>a divalent metal cation</name>
        <dbReference type="ChEBI" id="CHEBI:60240"/>
        <label>2</label>
    </ligand>
</feature>
<dbReference type="GO" id="GO:0004527">
    <property type="term" value="F:exonuclease activity"/>
    <property type="evidence" value="ECO:0007669"/>
    <property type="project" value="UniProtKB-KW"/>
</dbReference>
<dbReference type="Gene3D" id="3.20.20.140">
    <property type="entry name" value="Metal-dependent hydrolases"/>
    <property type="match status" value="1"/>
</dbReference>
<feature type="binding site" evidence="7">
    <location>
        <position position="209"/>
    </location>
    <ligand>
        <name>a divalent metal cation</name>
        <dbReference type="ChEBI" id="CHEBI:60240"/>
        <label>1</label>
    </ligand>
</feature>
<feature type="binding site" evidence="7">
    <location>
        <position position="97"/>
    </location>
    <ligand>
        <name>a divalent metal cation</name>
        <dbReference type="ChEBI" id="CHEBI:60240"/>
        <label>1</label>
    </ligand>
</feature>
<reference evidence="8 9" key="1">
    <citation type="submission" date="2019-02" db="EMBL/GenBank/DDBJ databases">
        <title>Genomic Encyclopedia of Type Strains, Phase IV (KMG-IV): sequencing the most valuable type-strain genomes for metagenomic binning, comparative biology and taxonomic classification.</title>
        <authorList>
            <person name="Goeker M."/>
        </authorList>
    </citation>
    <scope>NUCLEOTIDE SEQUENCE [LARGE SCALE GENOMIC DNA]</scope>
    <source>
        <strain evidence="8 9">DSM 21056</strain>
    </source>
</reference>
<dbReference type="SUPFAM" id="SSF51556">
    <property type="entry name" value="Metallo-dependent hydrolases"/>
    <property type="match status" value="1"/>
</dbReference>
<evidence type="ECO:0000313" key="9">
    <source>
        <dbReference type="Proteomes" id="UP000292298"/>
    </source>
</evidence>
<dbReference type="PIRSF" id="PIRSF005902">
    <property type="entry name" value="DNase_TatD"/>
    <property type="match status" value="1"/>
</dbReference>
<keyword evidence="5" id="KW-0269">Exonuclease</keyword>
<evidence type="ECO:0000256" key="1">
    <source>
        <dbReference type="ARBA" id="ARBA00022490"/>
    </source>
</evidence>
<keyword evidence="4" id="KW-0378">Hydrolase</keyword>
<feature type="binding site" evidence="7">
    <location>
        <position position="133"/>
    </location>
    <ligand>
        <name>a divalent metal cation</name>
        <dbReference type="ChEBI" id="CHEBI:60240"/>
        <label>2</label>
    </ligand>
</feature>
<evidence type="ECO:0000256" key="4">
    <source>
        <dbReference type="ARBA" id="ARBA00022801"/>
    </source>
</evidence>
<dbReference type="EMBL" id="SHLI01000001">
    <property type="protein sequence ID" value="RZU98493.1"/>
    <property type="molecule type" value="Genomic_DNA"/>
</dbReference>
<evidence type="ECO:0000256" key="3">
    <source>
        <dbReference type="ARBA" id="ARBA00022723"/>
    </source>
</evidence>
<dbReference type="FunFam" id="3.20.20.140:FF:000018">
    <property type="entry name" value="3'-5' ssDNA/RNA exonuclease TatD"/>
    <property type="match status" value="1"/>
</dbReference>
<name>A0A4Q8CZP9_9GAMM</name>
<evidence type="ECO:0000256" key="6">
    <source>
        <dbReference type="ARBA" id="ARBA00022842"/>
    </source>
</evidence>